<comment type="caution">
    <text evidence="2">The sequence shown here is derived from an EMBL/GenBank/DDBJ whole genome shotgun (WGS) entry which is preliminary data.</text>
</comment>
<feature type="compositionally biased region" description="Gly residues" evidence="1">
    <location>
        <begin position="77"/>
        <end position="87"/>
    </location>
</feature>
<gene>
    <name evidence="2" type="ORF">EJB05_28785</name>
</gene>
<name>A0A5J9USE1_9POAL</name>
<dbReference type="AlphaFoldDB" id="A0A5J9USE1"/>
<dbReference type="Gramene" id="TVU26248">
    <property type="protein sequence ID" value="TVU26248"/>
    <property type="gene ID" value="EJB05_28785"/>
</dbReference>
<reference evidence="2 3" key="1">
    <citation type="journal article" date="2019" name="Sci. Rep.">
        <title>A high-quality genome of Eragrostis curvula grass provides insights into Poaceae evolution and supports new strategies to enhance forage quality.</title>
        <authorList>
            <person name="Carballo J."/>
            <person name="Santos B.A.C.M."/>
            <person name="Zappacosta D."/>
            <person name="Garbus I."/>
            <person name="Selva J.P."/>
            <person name="Gallo C.A."/>
            <person name="Diaz A."/>
            <person name="Albertini E."/>
            <person name="Caccamo M."/>
            <person name="Echenique V."/>
        </authorList>
    </citation>
    <scope>NUCLEOTIDE SEQUENCE [LARGE SCALE GENOMIC DNA]</scope>
    <source>
        <strain evidence="3">cv. Victoria</strain>
        <tissue evidence="2">Leaf</tissue>
    </source>
</reference>
<sequence length="122" mass="13235">MLILYRFVLSHPLSLSHTYHRVHPDPGDAGDRARRTPWWSGSPPHGMCGRVELLASVVAATGRSCWQAATLRRDKAAGGGAVAGGTDGRASVPGGRDFPSKRRQHLLRRRSSSVHTTVPQMC</sequence>
<dbReference type="EMBL" id="RWGY01000013">
    <property type="protein sequence ID" value="TVU26248.1"/>
    <property type="molecule type" value="Genomic_DNA"/>
</dbReference>
<accession>A0A5J9USE1</accession>
<evidence type="ECO:0000256" key="1">
    <source>
        <dbReference type="SAM" id="MobiDB-lite"/>
    </source>
</evidence>
<dbReference type="Proteomes" id="UP000324897">
    <property type="component" value="Chromosome 2"/>
</dbReference>
<organism evidence="2 3">
    <name type="scientific">Eragrostis curvula</name>
    <name type="common">weeping love grass</name>
    <dbReference type="NCBI Taxonomy" id="38414"/>
    <lineage>
        <taxon>Eukaryota</taxon>
        <taxon>Viridiplantae</taxon>
        <taxon>Streptophyta</taxon>
        <taxon>Embryophyta</taxon>
        <taxon>Tracheophyta</taxon>
        <taxon>Spermatophyta</taxon>
        <taxon>Magnoliopsida</taxon>
        <taxon>Liliopsida</taxon>
        <taxon>Poales</taxon>
        <taxon>Poaceae</taxon>
        <taxon>PACMAD clade</taxon>
        <taxon>Chloridoideae</taxon>
        <taxon>Eragrostideae</taxon>
        <taxon>Eragrostidinae</taxon>
        <taxon>Eragrostis</taxon>
    </lineage>
</organism>
<keyword evidence="3" id="KW-1185">Reference proteome</keyword>
<proteinExistence type="predicted"/>
<evidence type="ECO:0000313" key="2">
    <source>
        <dbReference type="EMBL" id="TVU26248.1"/>
    </source>
</evidence>
<feature type="region of interest" description="Disordered" evidence="1">
    <location>
        <begin position="76"/>
        <end position="103"/>
    </location>
</feature>
<evidence type="ECO:0000313" key="3">
    <source>
        <dbReference type="Proteomes" id="UP000324897"/>
    </source>
</evidence>
<protein>
    <submittedName>
        <fullName evidence="2">Uncharacterized protein</fullName>
    </submittedName>
</protein>